<sequence>MKRKGPIIDLRPIEETMTEEELKEFREECEMYKKYAEIKIKEHEKKNNQESD</sequence>
<gene>
    <name evidence="1" type="ORF">HMPREF9943_00222</name>
</gene>
<evidence type="ECO:0000313" key="2">
    <source>
        <dbReference type="Proteomes" id="UP000011758"/>
    </source>
</evidence>
<proteinExistence type="predicted"/>
<protein>
    <submittedName>
        <fullName evidence="1">Uncharacterized protein</fullName>
    </submittedName>
</protein>
<dbReference type="AlphaFoldDB" id="M2Q3G6"/>
<dbReference type="RefSeq" id="WP_004801240.1">
    <property type="nucleotide sequence ID" value="NZ_KB446646.1"/>
</dbReference>
<reference evidence="1 2" key="1">
    <citation type="submission" date="2013-02" db="EMBL/GenBank/DDBJ databases">
        <title>The Genome Sequence of Lactobacillus catenaformis F0143.</title>
        <authorList>
            <consortium name="The Broad Institute Genome Sequencing Platform"/>
            <person name="Earl A."/>
            <person name="Ward D."/>
            <person name="Feldgarden M."/>
            <person name="Gevers D."/>
            <person name="Izard J."/>
            <person name="Blanton J.M."/>
            <person name="Mathney J."/>
            <person name="Dewhirst F.E."/>
            <person name="Young S.K."/>
            <person name="Zeng Q."/>
            <person name="Gargeya S."/>
            <person name="Fitzgerald M."/>
            <person name="Haas B."/>
            <person name="Abouelleil A."/>
            <person name="Alvarado L."/>
            <person name="Arachchi H.M."/>
            <person name="Berlin A."/>
            <person name="Chapman S.B."/>
            <person name="Gearin G."/>
            <person name="Goldberg J."/>
            <person name="Griggs A."/>
            <person name="Gujja S."/>
            <person name="Hansen M."/>
            <person name="Heiman D."/>
            <person name="Howarth C."/>
            <person name="Larimer J."/>
            <person name="Lui A."/>
            <person name="MacDonald P.J.P."/>
            <person name="McCowen C."/>
            <person name="Montmayeur A."/>
            <person name="Murphy C."/>
            <person name="Neiman D."/>
            <person name="Pearson M."/>
            <person name="Priest M."/>
            <person name="Roberts A."/>
            <person name="Saif S."/>
            <person name="Shea T."/>
            <person name="Sisk P."/>
            <person name="Stolte C."/>
            <person name="Sykes S."/>
            <person name="Wortman J."/>
            <person name="Nusbaum C."/>
            <person name="Birren B."/>
        </authorList>
    </citation>
    <scope>NUCLEOTIDE SEQUENCE [LARGE SCALE GENOMIC DNA]</scope>
    <source>
        <strain evidence="1 2">OT 569</strain>
    </source>
</reference>
<dbReference type="EMBL" id="AGEJ01000005">
    <property type="protein sequence ID" value="EMD17435.1"/>
    <property type="molecule type" value="Genomic_DNA"/>
</dbReference>
<dbReference type="STRING" id="999415.HMPREF9943_00222"/>
<organism evidence="1 2">
    <name type="scientific">Eggerthia catenaformis OT 569 = DSM 20559</name>
    <dbReference type="NCBI Taxonomy" id="999415"/>
    <lineage>
        <taxon>Bacteria</taxon>
        <taxon>Bacillati</taxon>
        <taxon>Bacillota</taxon>
        <taxon>Erysipelotrichia</taxon>
        <taxon>Erysipelotrichales</taxon>
        <taxon>Coprobacillaceae</taxon>
        <taxon>Eggerthia</taxon>
    </lineage>
</organism>
<accession>M2Q3G6</accession>
<dbReference type="BioCyc" id="ECAT999415-HMP:GTTI-231-MONOMER"/>
<comment type="caution">
    <text evidence="1">The sequence shown here is derived from an EMBL/GenBank/DDBJ whole genome shotgun (WGS) entry which is preliminary data.</text>
</comment>
<dbReference type="Proteomes" id="UP000011758">
    <property type="component" value="Unassembled WGS sequence"/>
</dbReference>
<keyword evidence="2" id="KW-1185">Reference proteome</keyword>
<evidence type="ECO:0000313" key="1">
    <source>
        <dbReference type="EMBL" id="EMD17435.1"/>
    </source>
</evidence>
<name>M2Q3G6_9FIRM</name>